<dbReference type="InterPro" id="IPR015422">
    <property type="entry name" value="PyrdxlP-dep_Trfase_small"/>
</dbReference>
<protein>
    <recommendedName>
        <fullName evidence="6">Aminotransferase</fullName>
        <ecNumber evidence="6">2.6.1.-</ecNumber>
    </recommendedName>
</protein>
<dbReference type="Gene3D" id="3.90.1150.10">
    <property type="entry name" value="Aspartate Aminotransferase, domain 1"/>
    <property type="match status" value="1"/>
</dbReference>
<dbReference type="InterPro" id="IPR004839">
    <property type="entry name" value="Aminotransferase_I/II_large"/>
</dbReference>
<sequence length="403" mass="44866">MNERRIMQEKNKEGFVSDIVRNLPPSGIRKFFDLIARTSGVISLGVGEPDFITPEVIRAACRKALQEGRTKYTSNGGMPELRQAITCYLKRFDLNYEAENILVTVGVSEAVDLVLRAIVNPGDEILIAEPCYVSYVPSTKLAGGVPVIVPTRAEDEFKIKKKDLIARITPKSKAIIISYPNNPTGAIMERADLEEIAQVARKYNLLVISDEVYAELTYGTKHISIASLPGMQERTILLNGFSKAFAMTGWRLGFAAGPAEIIEAMLKIHQYTMLCAPSISQCAALAALQEGFPFIEEMVSSYDKRRQLMVHGLTELGLTCYRPRGAFYVFPSIKETGMSSEEFCEKLLFEEKVAVVPGNAFGQSGEGFVRCCYAAAQNEIEEALERIERFLRRLRRLPRTAIV</sequence>
<dbReference type="PANTHER" id="PTHR46383:SF3">
    <property type="entry name" value="ASPARTATE AMINOTRANSFERASE-RELATED"/>
    <property type="match status" value="1"/>
</dbReference>
<dbReference type="PANTHER" id="PTHR46383">
    <property type="entry name" value="ASPARTATE AMINOTRANSFERASE"/>
    <property type="match status" value="1"/>
</dbReference>
<keyword evidence="3 6" id="KW-0032">Aminotransferase</keyword>
<dbReference type="GO" id="GO:0006520">
    <property type="term" value="P:amino acid metabolic process"/>
    <property type="evidence" value="ECO:0007669"/>
    <property type="project" value="InterPro"/>
</dbReference>
<dbReference type="SUPFAM" id="SSF53383">
    <property type="entry name" value="PLP-dependent transferases"/>
    <property type="match status" value="1"/>
</dbReference>
<dbReference type="AlphaFoldDB" id="A0A101FHV6"/>
<dbReference type="PROSITE" id="PS00105">
    <property type="entry name" value="AA_TRANSFER_CLASS_1"/>
    <property type="match status" value="1"/>
</dbReference>
<gene>
    <name evidence="8" type="ORF">XD66_0022</name>
</gene>
<comment type="caution">
    <text evidence="8">The sequence shown here is derived from an EMBL/GenBank/DDBJ whole genome shotgun (WGS) entry which is preliminary data.</text>
</comment>
<evidence type="ECO:0000256" key="6">
    <source>
        <dbReference type="RuleBase" id="RU000481"/>
    </source>
</evidence>
<evidence type="ECO:0000313" key="9">
    <source>
        <dbReference type="Proteomes" id="UP000053326"/>
    </source>
</evidence>
<dbReference type="CDD" id="cd00609">
    <property type="entry name" value="AAT_like"/>
    <property type="match status" value="1"/>
</dbReference>
<dbReference type="Gene3D" id="3.40.640.10">
    <property type="entry name" value="Type I PLP-dependent aspartate aminotransferase-like (Major domain)"/>
    <property type="match status" value="1"/>
</dbReference>
<organism evidence="8 9">
    <name type="scientific">Thermacetogenium phaeum</name>
    <dbReference type="NCBI Taxonomy" id="85874"/>
    <lineage>
        <taxon>Bacteria</taxon>
        <taxon>Bacillati</taxon>
        <taxon>Bacillota</taxon>
        <taxon>Clostridia</taxon>
        <taxon>Thermoanaerobacterales</taxon>
        <taxon>Thermoanaerobacteraceae</taxon>
        <taxon>Thermacetogenium</taxon>
    </lineage>
</organism>
<reference evidence="9" key="1">
    <citation type="journal article" date="2015" name="MBio">
        <title>Genome-Resolved Metagenomic Analysis Reveals Roles for Candidate Phyla and Other Microbial Community Members in Biogeochemical Transformations in Oil Reservoirs.</title>
        <authorList>
            <person name="Hu P."/>
            <person name="Tom L."/>
            <person name="Singh A."/>
            <person name="Thomas B.C."/>
            <person name="Baker B.J."/>
            <person name="Piceno Y.M."/>
            <person name="Andersen G.L."/>
            <person name="Banfield J.F."/>
        </authorList>
    </citation>
    <scope>NUCLEOTIDE SEQUENCE [LARGE SCALE GENOMIC DNA]</scope>
</reference>
<evidence type="ECO:0000259" key="7">
    <source>
        <dbReference type="Pfam" id="PF00155"/>
    </source>
</evidence>
<evidence type="ECO:0000256" key="4">
    <source>
        <dbReference type="ARBA" id="ARBA00022679"/>
    </source>
</evidence>
<accession>A0A101FHV6</accession>
<dbReference type="InterPro" id="IPR015421">
    <property type="entry name" value="PyrdxlP-dep_Trfase_major"/>
</dbReference>
<keyword evidence="5" id="KW-0663">Pyridoxal phosphate</keyword>
<dbReference type="Pfam" id="PF00155">
    <property type="entry name" value="Aminotran_1_2"/>
    <property type="match status" value="1"/>
</dbReference>
<comment type="similarity">
    <text evidence="2 6">Belongs to the class-I pyridoxal-phosphate-dependent aminotransferase family.</text>
</comment>
<evidence type="ECO:0000256" key="1">
    <source>
        <dbReference type="ARBA" id="ARBA00001933"/>
    </source>
</evidence>
<dbReference type="InterPro" id="IPR004838">
    <property type="entry name" value="NHTrfase_class1_PyrdxlP-BS"/>
</dbReference>
<evidence type="ECO:0000256" key="2">
    <source>
        <dbReference type="ARBA" id="ARBA00007441"/>
    </source>
</evidence>
<dbReference type="EC" id="2.6.1.-" evidence="6"/>
<proteinExistence type="inferred from homology"/>
<dbReference type="GO" id="GO:0030170">
    <property type="term" value="F:pyridoxal phosphate binding"/>
    <property type="evidence" value="ECO:0007669"/>
    <property type="project" value="InterPro"/>
</dbReference>
<name>A0A101FHV6_9THEO</name>
<feature type="domain" description="Aminotransferase class I/classII large" evidence="7">
    <location>
        <begin position="40"/>
        <end position="387"/>
    </location>
</feature>
<keyword evidence="4 6" id="KW-0808">Transferase</keyword>
<evidence type="ECO:0000256" key="3">
    <source>
        <dbReference type="ARBA" id="ARBA00022576"/>
    </source>
</evidence>
<dbReference type="FunFam" id="3.40.640.10:FF:000033">
    <property type="entry name" value="Aspartate aminotransferase"/>
    <property type="match status" value="1"/>
</dbReference>
<dbReference type="GO" id="GO:0008483">
    <property type="term" value="F:transaminase activity"/>
    <property type="evidence" value="ECO:0007669"/>
    <property type="project" value="UniProtKB-KW"/>
</dbReference>
<comment type="cofactor">
    <cofactor evidence="1 6">
        <name>pyridoxal 5'-phosphate</name>
        <dbReference type="ChEBI" id="CHEBI:597326"/>
    </cofactor>
</comment>
<evidence type="ECO:0000256" key="5">
    <source>
        <dbReference type="ARBA" id="ARBA00022898"/>
    </source>
</evidence>
<dbReference type="InterPro" id="IPR015424">
    <property type="entry name" value="PyrdxlP-dep_Trfase"/>
</dbReference>
<dbReference type="EMBL" id="LGFO01000001">
    <property type="protein sequence ID" value="KUK37289.1"/>
    <property type="molecule type" value="Genomic_DNA"/>
</dbReference>
<dbReference type="Proteomes" id="UP000053326">
    <property type="component" value="Unassembled WGS sequence"/>
</dbReference>
<evidence type="ECO:0000313" key="8">
    <source>
        <dbReference type="EMBL" id="KUK37289.1"/>
    </source>
</evidence>
<dbReference type="PATRIC" id="fig|85874.4.peg.475"/>
<dbReference type="InterPro" id="IPR050596">
    <property type="entry name" value="AspAT/PAT-like"/>
</dbReference>